<gene>
    <name evidence="1" type="ORF">EYF80_033413</name>
</gene>
<sequence>MAPFHLWVGDVTDPGALRCHLEPDSGADVTKLAVVASRSLLTDSSRCQASSIQQFNKTGLFWRVAVTQPHGD</sequence>
<proteinExistence type="predicted"/>
<dbReference type="AlphaFoldDB" id="A0A4Z2GS27"/>
<name>A0A4Z2GS27_9TELE</name>
<organism evidence="1 2">
    <name type="scientific">Liparis tanakae</name>
    <name type="common">Tanaka's snailfish</name>
    <dbReference type="NCBI Taxonomy" id="230148"/>
    <lineage>
        <taxon>Eukaryota</taxon>
        <taxon>Metazoa</taxon>
        <taxon>Chordata</taxon>
        <taxon>Craniata</taxon>
        <taxon>Vertebrata</taxon>
        <taxon>Euteleostomi</taxon>
        <taxon>Actinopterygii</taxon>
        <taxon>Neopterygii</taxon>
        <taxon>Teleostei</taxon>
        <taxon>Neoteleostei</taxon>
        <taxon>Acanthomorphata</taxon>
        <taxon>Eupercaria</taxon>
        <taxon>Perciformes</taxon>
        <taxon>Cottioidei</taxon>
        <taxon>Cottales</taxon>
        <taxon>Liparidae</taxon>
        <taxon>Liparis</taxon>
    </lineage>
</organism>
<keyword evidence="2" id="KW-1185">Reference proteome</keyword>
<accession>A0A4Z2GS27</accession>
<comment type="caution">
    <text evidence="1">The sequence shown here is derived from an EMBL/GenBank/DDBJ whole genome shotgun (WGS) entry which is preliminary data.</text>
</comment>
<evidence type="ECO:0000313" key="2">
    <source>
        <dbReference type="Proteomes" id="UP000314294"/>
    </source>
</evidence>
<dbReference type="Proteomes" id="UP000314294">
    <property type="component" value="Unassembled WGS sequence"/>
</dbReference>
<dbReference type="EMBL" id="SRLO01000430">
    <property type="protein sequence ID" value="TNN56377.1"/>
    <property type="molecule type" value="Genomic_DNA"/>
</dbReference>
<reference evidence="1 2" key="1">
    <citation type="submission" date="2019-03" db="EMBL/GenBank/DDBJ databases">
        <title>First draft genome of Liparis tanakae, snailfish: a comprehensive survey of snailfish specific genes.</title>
        <authorList>
            <person name="Kim W."/>
            <person name="Song I."/>
            <person name="Jeong J.-H."/>
            <person name="Kim D."/>
            <person name="Kim S."/>
            <person name="Ryu S."/>
            <person name="Song J.Y."/>
            <person name="Lee S.K."/>
        </authorList>
    </citation>
    <scope>NUCLEOTIDE SEQUENCE [LARGE SCALE GENOMIC DNA]</scope>
    <source>
        <tissue evidence="1">Muscle</tissue>
    </source>
</reference>
<evidence type="ECO:0000313" key="1">
    <source>
        <dbReference type="EMBL" id="TNN56377.1"/>
    </source>
</evidence>
<protein>
    <submittedName>
        <fullName evidence="1">Uncharacterized protein</fullName>
    </submittedName>
</protein>